<feature type="compositionally biased region" description="Basic and acidic residues" evidence="1">
    <location>
        <begin position="586"/>
        <end position="599"/>
    </location>
</feature>
<keyword evidence="4" id="KW-1185">Reference proteome</keyword>
<evidence type="ECO:0000256" key="1">
    <source>
        <dbReference type="SAM" id="MobiDB-lite"/>
    </source>
</evidence>
<dbReference type="PRINTS" id="PR00103">
    <property type="entry name" value="CAMPKINASE"/>
</dbReference>
<dbReference type="CDD" id="cd00038">
    <property type="entry name" value="CAP_ED"/>
    <property type="match status" value="2"/>
</dbReference>
<feature type="domain" description="Cyclic nucleotide-binding" evidence="2">
    <location>
        <begin position="100"/>
        <end position="241"/>
    </location>
</feature>
<gene>
    <name evidence="3" type="ORF">BSTOLATCC_MIC14423</name>
</gene>
<dbReference type="EMBL" id="CAJZBQ010000014">
    <property type="protein sequence ID" value="CAG9315673.1"/>
    <property type="molecule type" value="Genomic_DNA"/>
</dbReference>
<comment type="caution">
    <text evidence="3">The sequence shown here is derived from an EMBL/GenBank/DDBJ whole genome shotgun (WGS) entry which is preliminary data.</text>
</comment>
<dbReference type="SUPFAM" id="SSF51206">
    <property type="entry name" value="cAMP-binding domain-like"/>
    <property type="match status" value="2"/>
</dbReference>
<dbReference type="PANTHER" id="PTHR23011:SF28">
    <property type="entry name" value="CYCLIC NUCLEOTIDE-BINDING DOMAIN CONTAINING PROTEIN"/>
    <property type="match status" value="1"/>
</dbReference>
<dbReference type="AlphaFoldDB" id="A0AAU9IQC0"/>
<sequence>MCHKLDQNLFFIQFIYNSFGELLVNLSKSRLARNSKNITYAFAYFDDSYGRNIIKYNKYNSRMSTSYDTSRIIQILQIPSRLRSNDDINYLMNLTAKTEFFKKITEEQKSSEIHKACCQVMTLEEHNPGDVIVNFGEIGSNFYIILKGSASVNIPTKKKVTLNLSNVVPEKLQKMITGASSSSSSDDEIAEIKFDPRKKRRRGARVMNAVDLFSLNASIQEKFVKKNEELDNPQSNELLRMNDLFKDKIDEEKSVILDFLSKQSPETRVVEIETEELTKVSIISEGGSFGELALISDRPRAATLITEEKILLGVITKPNFKKILGIISEKRLNEKVEFLQALPIFSNWTKIALYKLGYYFKRISFKKHQYVYKEGEPANTVYFVKSGEFKITKLHSEKKGVVDTSCLDTKRSRLSSNGTVLRLGKMRKIEVQKQLQLVIKGKNEMIGMEEALENHEKRIHSCQCWSDEGELLCISRDNLNTGIAYPDTWAQIRDKHNANNEYFKHRVTQLTRIEEAKKSLDFSSLSKIPAKFLIKEKKDPGIEKIRESGTNIGDKSREMSPGSTNQQGSITISPKHSRIESTPNPERVKTEESPVDRSIYHIHRRVDTRVSNADSPSSPNHYVSPFTRYSKKSPNKKIIHRRVAPPNFLRNFKSRIPNKRADVLVEELAGKYKESVEQSMIKYSSDIPSYKKESKSYFL</sequence>
<dbReference type="PROSITE" id="PS00889">
    <property type="entry name" value="CNMP_BINDING_2"/>
    <property type="match status" value="1"/>
</dbReference>
<protein>
    <recommendedName>
        <fullName evidence="2">Cyclic nucleotide-binding domain-containing protein</fullName>
    </recommendedName>
</protein>
<dbReference type="Gene3D" id="2.60.120.10">
    <property type="entry name" value="Jelly Rolls"/>
    <property type="match status" value="3"/>
</dbReference>
<evidence type="ECO:0000313" key="3">
    <source>
        <dbReference type="EMBL" id="CAG9315673.1"/>
    </source>
</evidence>
<dbReference type="Pfam" id="PF00027">
    <property type="entry name" value="cNMP_binding"/>
    <property type="match status" value="1"/>
</dbReference>
<organism evidence="3 4">
    <name type="scientific">Blepharisma stoltei</name>
    <dbReference type="NCBI Taxonomy" id="1481888"/>
    <lineage>
        <taxon>Eukaryota</taxon>
        <taxon>Sar</taxon>
        <taxon>Alveolata</taxon>
        <taxon>Ciliophora</taxon>
        <taxon>Postciliodesmatophora</taxon>
        <taxon>Heterotrichea</taxon>
        <taxon>Heterotrichida</taxon>
        <taxon>Blepharismidae</taxon>
        <taxon>Blepharisma</taxon>
    </lineage>
</organism>
<feature type="compositionally biased region" description="Polar residues" evidence="1">
    <location>
        <begin position="609"/>
        <end position="621"/>
    </location>
</feature>
<dbReference type="InterPro" id="IPR014710">
    <property type="entry name" value="RmlC-like_jellyroll"/>
</dbReference>
<dbReference type="PANTHER" id="PTHR23011">
    <property type="entry name" value="CYCLIC NUCLEOTIDE-BINDING DOMAIN CONTAINING PROTEIN"/>
    <property type="match status" value="1"/>
</dbReference>
<feature type="region of interest" description="Disordered" evidence="1">
    <location>
        <begin position="545"/>
        <end position="629"/>
    </location>
</feature>
<feature type="domain" description="Cyclic nucleotide-binding" evidence="2">
    <location>
        <begin position="344"/>
        <end position="402"/>
    </location>
</feature>
<name>A0AAU9IQC0_9CILI</name>
<dbReference type="PROSITE" id="PS00888">
    <property type="entry name" value="CNMP_BINDING_1"/>
    <property type="match status" value="1"/>
</dbReference>
<reference evidence="3" key="1">
    <citation type="submission" date="2021-09" db="EMBL/GenBank/DDBJ databases">
        <authorList>
            <consortium name="AG Swart"/>
            <person name="Singh M."/>
            <person name="Singh A."/>
            <person name="Seah K."/>
            <person name="Emmerich C."/>
        </authorList>
    </citation>
    <scope>NUCLEOTIDE SEQUENCE</scope>
    <source>
        <strain evidence="3">ATCC30299</strain>
    </source>
</reference>
<feature type="compositionally biased region" description="Polar residues" evidence="1">
    <location>
        <begin position="561"/>
        <end position="584"/>
    </location>
</feature>
<dbReference type="Proteomes" id="UP001162131">
    <property type="component" value="Unassembled WGS sequence"/>
</dbReference>
<feature type="domain" description="Cyclic nucleotide-binding" evidence="2">
    <location>
        <begin position="266"/>
        <end position="341"/>
    </location>
</feature>
<dbReference type="PROSITE" id="PS50042">
    <property type="entry name" value="CNMP_BINDING_3"/>
    <property type="match status" value="3"/>
</dbReference>
<dbReference type="InterPro" id="IPR000595">
    <property type="entry name" value="cNMP-bd_dom"/>
</dbReference>
<dbReference type="InterPro" id="IPR018488">
    <property type="entry name" value="cNMP-bd_CS"/>
</dbReference>
<accession>A0AAU9IQC0</accession>
<evidence type="ECO:0000259" key="2">
    <source>
        <dbReference type="PROSITE" id="PS50042"/>
    </source>
</evidence>
<dbReference type="InterPro" id="IPR018490">
    <property type="entry name" value="cNMP-bd_dom_sf"/>
</dbReference>
<evidence type="ECO:0000313" key="4">
    <source>
        <dbReference type="Proteomes" id="UP001162131"/>
    </source>
</evidence>
<proteinExistence type="predicted"/>